<protein>
    <submittedName>
        <fullName evidence="1">H(+)-transporting V1 sector ATPase subunit H</fullName>
    </submittedName>
</protein>
<keyword evidence="2" id="KW-1185">Reference proteome</keyword>
<dbReference type="EMBL" id="JAMZIH010008967">
    <property type="protein sequence ID" value="KAJ1670998.1"/>
    <property type="molecule type" value="Genomic_DNA"/>
</dbReference>
<sequence>MALSSPHSAQLPTSTGSPSRAVNKEIKVPDVPPVFVTNEYFDDYTWDILHRAISWEGYRNAELITEQEYEVLSQYRNARTPSEYKVSDPDAFVSSLVKLLNKISRVEILLYLLAIID</sequence>
<proteinExistence type="predicted"/>
<comment type="caution">
    <text evidence="1">The sequence shown here is derived from an EMBL/GenBank/DDBJ whole genome shotgun (WGS) entry which is preliminary data.</text>
</comment>
<reference evidence="1" key="1">
    <citation type="submission" date="2022-06" db="EMBL/GenBank/DDBJ databases">
        <title>Phylogenomic reconstructions and comparative analyses of Kickxellomycotina fungi.</title>
        <authorList>
            <person name="Reynolds N.K."/>
            <person name="Stajich J.E."/>
            <person name="Barry K."/>
            <person name="Grigoriev I.V."/>
            <person name="Crous P."/>
            <person name="Smith M.E."/>
        </authorList>
    </citation>
    <scope>NUCLEOTIDE SEQUENCE</scope>
    <source>
        <strain evidence="1">RSA 2271</strain>
    </source>
</reference>
<evidence type="ECO:0000313" key="1">
    <source>
        <dbReference type="EMBL" id="KAJ1670998.1"/>
    </source>
</evidence>
<dbReference type="Proteomes" id="UP001145114">
    <property type="component" value="Unassembled WGS sequence"/>
</dbReference>
<evidence type="ECO:0000313" key="2">
    <source>
        <dbReference type="Proteomes" id="UP001145114"/>
    </source>
</evidence>
<accession>A0ACC1H953</accession>
<gene>
    <name evidence="1" type="primary">VMA13_2</name>
    <name evidence="1" type="ORF">EV182_007874</name>
</gene>
<feature type="non-terminal residue" evidence="1">
    <location>
        <position position="117"/>
    </location>
</feature>
<organism evidence="1 2">
    <name type="scientific">Spiromyces aspiralis</name>
    <dbReference type="NCBI Taxonomy" id="68401"/>
    <lineage>
        <taxon>Eukaryota</taxon>
        <taxon>Fungi</taxon>
        <taxon>Fungi incertae sedis</taxon>
        <taxon>Zoopagomycota</taxon>
        <taxon>Kickxellomycotina</taxon>
        <taxon>Kickxellomycetes</taxon>
        <taxon>Kickxellales</taxon>
        <taxon>Kickxellaceae</taxon>
        <taxon>Spiromyces</taxon>
    </lineage>
</organism>
<name>A0ACC1H953_9FUNG</name>